<comment type="caution">
    <text evidence="2">The sequence shown here is derived from an EMBL/GenBank/DDBJ whole genome shotgun (WGS) entry which is preliminary data.</text>
</comment>
<keyword evidence="1" id="KW-1133">Transmembrane helix</keyword>
<evidence type="ECO:0000256" key="1">
    <source>
        <dbReference type="SAM" id="Phobius"/>
    </source>
</evidence>
<keyword evidence="1" id="KW-0472">Membrane</keyword>
<proteinExistence type="predicted"/>
<accession>A0A8J2P9Z2</accession>
<dbReference type="AlphaFoldDB" id="A0A8J2P9Z2"/>
<keyword evidence="3" id="KW-1185">Reference proteome</keyword>
<feature type="transmembrane region" description="Helical" evidence="1">
    <location>
        <begin position="147"/>
        <end position="167"/>
    </location>
</feature>
<gene>
    <name evidence="2" type="ORF">AFUS01_LOCUS17690</name>
</gene>
<evidence type="ECO:0000313" key="2">
    <source>
        <dbReference type="EMBL" id="CAG7728946.1"/>
    </source>
</evidence>
<reference evidence="2" key="1">
    <citation type="submission" date="2021-06" db="EMBL/GenBank/DDBJ databases">
        <authorList>
            <person name="Hodson N. C."/>
            <person name="Mongue J. A."/>
            <person name="Jaron S. K."/>
        </authorList>
    </citation>
    <scope>NUCLEOTIDE SEQUENCE</scope>
</reference>
<sequence length="203" mass="23200">MLGTPVLHALIFLILPSGPNFIYYNVPDSMKNFLTYLRCGVLEGYVVTLWMSMRFLVVGTNMLTFHVILAEMAAGMKAIGESTSKKRSKEFRQQTLDQELKRCQVVQLRLKIFNETNRNLQCLHNIWYFKESILLGYFGIRITLEDLLLGGSFLGLSIFASAVSTYLRTSPPSASLTKSRNTSRVLKSWRVSVKMKQSWQCQL</sequence>
<dbReference type="Proteomes" id="UP000708208">
    <property type="component" value="Unassembled WGS sequence"/>
</dbReference>
<evidence type="ECO:0000313" key="3">
    <source>
        <dbReference type="Proteomes" id="UP000708208"/>
    </source>
</evidence>
<protein>
    <submittedName>
        <fullName evidence="2">Uncharacterized protein</fullName>
    </submittedName>
</protein>
<organism evidence="2 3">
    <name type="scientific">Allacma fusca</name>
    <dbReference type="NCBI Taxonomy" id="39272"/>
    <lineage>
        <taxon>Eukaryota</taxon>
        <taxon>Metazoa</taxon>
        <taxon>Ecdysozoa</taxon>
        <taxon>Arthropoda</taxon>
        <taxon>Hexapoda</taxon>
        <taxon>Collembola</taxon>
        <taxon>Symphypleona</taxon>
        <taxon>Sminthuridae</taxon>
        <taxon>Allacma</taxon>
    </lineage>
</organism>
<keyword evidence="1" id="KW-0812">Transmembrane</keyword>
<feature type="transmembrane region" description="Helical" evidence="1">
    <location>
        <begin position="6"/>
        <end position="24"/>
    </location>
</feature>
<name>A0A8J2P9Z2_9HEXA</name>
<dbReference type="EMBL" id="CAJVCH010170814">
    <property type="protein sequence ID" value="CAG7728946.1"/>
    <property type="molecule type" value="Genomic_DNA"/>
</dbReference>